<dbReference type="STRING" id="1353009.A0A1Y2IXP3"/>
<feature type="compositionally biased region" description="Polar residues" evidence="2">
    <location>
        <begin position="675"/>
        <end position="696"/>
    </location>
</feature>
<feature type="compositionally biased region" description="Basic and acidic residues" evidence="2">
    <location>
        <begin position="572"/>
        <end position="581"/>
    </location>
</feature>
<feature type="compositionally biased region" description="Basic residues" evidence="2">
    <location>
        <begin position="589"/>
        <end position="600"/>
    </location>
</feature>
<feature type="region of interest" description="Disordered" evidence="2">
    <location>
        <begin position="536"/>
        <end position="612"/>
    </location>
</feature>
<feature type="compositionally biased region" description="Low complexity" evidence="2">
    <location>
        <begin position="810"/>
        <end position="831"/>
    </location>
</feature>
<evidence type="ECO:0000313" key="4">
    <source>
        <dbReference type="Proteomes" id="UP000193067"/>
    </source>
</evidence>
<dbReference type="OrthoDB" id="3271284at2759"/>
<reference evidence="3 4" key="1">
    <citation type="journal article" date="2015" name="Biotechnol. Biofuels">
        <title>Enhanced degradation of softwood versus hardwood by the white-rot fungus Pycnoporus coccineus.</title>
        <authorList>
            <person name="Couturier M."/>
            <person name="Navarro D."/>
            <person name="Chevret D."/>
            <person name="Henrissat B."/>
            <person name="Piumi F."/>
            <person name="Ruiz-Duenas F.J."/>
            <person name="Martinez A.T."/>
            <person name="Grigoriev I.V."/>
            <person name="Riley R."/>
            <person name="Lipzen A."/>
            <person name="Berrin J.G."/>
            <person name="Master E.R."/>
            <person name="Rosso M.N."/>
        </authorList>
    </citation>
    <scope>NUCLEOTIDE SEQUENCE [LARGE SCALE GENOMIC DNA]</scope>
    <source>
        <strain evidence="3 4">BRFM310</strain>
    </source>
</reference>
<protein>
    <submittedName>
        <fullName evidence="3">Uncharacterized protein</fullName>
    </submittedName>
</protein>
<gene>
    <name evidence="3" type="ORF">PYCCODRAFT_1450500</name>
</gene>
<feature type="compositionally biased region" description="Low complexity" evidence="2">
    <location>
        <begin position="51"/>
        <end position="73"/>
    </location>
</feature>
<evidence type="ECO:0000256" key="1">
    <source>
        <dbReference type="SAM" id="Coils"/>
    </source>
</evidence>
<sequence length="831" mass="88774">MDMDIARARSPPASLGRRPIGPRSPGKPPGSAPRNIIPLDLSSRLQEDIASIHSSPEPPASASSRAASPALSALQSRTQGQPSHLAHDSHPHSLSNENVDRIDTEPEATAPPPPEDIPPPPPPTTSPPPSPGSAGNPASSPAPVPSADAEDAGAAPPTAPAAPSPPPASDPAPPSPRTIAPEPHVNSAVVHERGPGIGSRPPSASVQPVAIAHSRSLSEKSVQAQPPPTPTVPDATGTSTSTPASTRASTPALVRVVPKRPALAPPPALNLDAEPVPWRGLTLEAAQWTFTSEQLQETVSRAIRHSASESFIRVVPMETFDVELPQELERLEQLRATTQAQYRFNMARRTMLLQSLAALSQAQYADGGDGEALYNLTMQLADLTVACDRLTETFVRIADQRAQIQHIQDLHIASALSMALRKLNTSYAKRTAELQEARARNEELKAELEEAWSMAQDMAQEMDDLDNFDLAFSDDEMDGEMELEREHEAVHDPDALEAEIYNDMDRMSAVGSVRNAEVVEITGKAFATKAMLTTFPGADAHRSGDRTSRVAAAKKRSSRASKASLRIPKTPTNERGEKPDRASIYSIHSRSRSKSIRRRSERTEGAIASPAGEDVPEVPIIRVQVPAPRREGSFLELSETRPVSPAVPAVSDLPPPPPPAIASEPSLPSPAEPQATDQEYTNPDSLSGRSEASHSVPQPIPEEDARSDSAVPDPPSSLATFDSMSIPTISLQDEPKPPSSSGGWRPRKFFSRRVQSMQPPLRAADDTSVPPPLKRSISELKQFDGWPFGGGQKAQRFSVPVLSVIQPLKSRSSSDSAPAASSSRLSSTSSR</sequence>
<evidence type="ECO:0000313" key="3">
    <source>
        <dbReference type="EMBL" id="OSD05364.1"/>
    </source>
</evidence>
<dbReference type="AlphaFoldDB" id="A0A1Y2IXP3"/>
<feature type="compositionally biased region" description="Low complexity" evidence="2">
    <location>
        <begin position="232"/>
        <end position="251"/>
    </location>
</feature>
<feature type="region of interest" description="Disordered" evidence="2">
    <location>
        <begin position="636"/>
        <end position="793"/>
    </location>
</feature>
<organism evidence="3 4">
    <name type="scientific">Trametes coccinea (strain BRFM310)</name>
    <name type="common">Pycnoporus coccineus</name>
    <dbReference type="NCBI Taxonomy" id="1353009"/>
    <lineage>
        <taxon>Eukaryota</taxon>
        <taxon>Fungi</taxon>
        <taxon>Dikarya</taxon>
        <taxon>Basidiomycota</taxon>
        <taxon>Agaricomycotina</taxon>
        <taxon>Agaricomycetes</taxon>
        <taxon>Polyporales</taxon>
        <taxon>Polyporaceae</taxon>
        <taxon>Trametes</taxon>
    </lineage>
</organism>
<proteinExistence type="predicted"/>
<feature type="region of interest" description="Disordered" evidence="2">
    <location>
        <begin position="808"/>
        <end position="831"/>
    </location>
</feature>
<feature type="compositionally biased region" description="Pro residues" evidence="2">
    <location>
        <begin position="157"/>
        <end position="176"/>
    </location>
</feature>
<feature type="compositionally biased region" description="Polar residues" evidence="2">
    <location>
        <begin position="717"/>
        <end position="731"/>
    </location>
</feature>
<feature type="compositionally biased region" description="Basic and acidic residues" evidence="2">
    <location>
        <begin position="539"/>
        <end position="548"/>
    </location>
</feature>
<evidence type="ECO:0000256" key="2">
    <source>
        <dbReference type="SAM" id="MobiDB-lite"/>
    </source>
</evidence>
<feature type="coiled-coil region" evidence="1">
    <location>
        <begin position="420"/>
        <end position="454"/>
    </location>
</feature>
<feature type="compositionally biased region" description="Low complexity" evidence="2">
    <location>
        <begin position="132"/>
        <end position="156"/>
    </location>
</feature>
<dbReference type="Proteomes" id="UP000193067">
    <property type="component" value="Unassembled WGS sequence"/>
</dbReference>
<dbReference type="EMBL" id="KZ084093">
    <property type="protein sequence ID" value="OSD05364.1"/>
    <property type="molecule type" value="Genomic_DNA"/>
</dbReference>
<keyword evidence="1" id="KW-0175">Coiled coil</keyword>
<feature type="compositionally biased region" description="Pro residues" evidence="2">
    <location>
        <begin position="109"/>
        <end position="131"/>
    </location>
</feature>
<feature type="compositionally biased region" description="Low complexity" evidence="2">
    <location>
        <begin position="642"/>
        <end position="652"/>
    </location>
</feature>
<name>A0A1Y2IXP3_TRAC3</name>
<accession>A0A1Y2IXP3</accession>
<keyword evidence="4" id="KW-1185">Reference proteome</keyword>
<feature type="region of interest" description="Disordered" evidence="2">
    <location>
        <begin position="1"/>
        <end position="251"/>
    </location>
</feature>